<feature type="region of interest" description="Disordered" evidence="9">
    <location>
        <begin position="640"/>
        <end position="782"/>
    </location>
</feature>
<keyword evidence="5" id="KW-1003">Cell membrane</keyword>
<dbReference type="Pfam" id="PF03983">
    <property type="entry name" value="SHD1"/>
    <property type="match status" value="1"/>
</dbReference>
<dbReference type="Gene3D" id="2.30.30.40">
    <property type="entry name" value="SH3 Domains"/>
    <property type="match status" value="3"/>
</dbReference>
<feature type="region of interest" description="Disordered" evidence="9">
    <location>
        <begin position="444"/>
        <end position="482"/>
    </location>
</feature>
<comment type="similarity">
    <text evidence="2">Belongs to the SLA1 family.</text>
</comment>
<feature type="coiled-coil region" evidence="8">
    <location>
        <begin position="804"/>
        <end position="853"/>
    </location>
</feature>
<name>A0A4T0FTA2_9BASI</name>
<evidence type="ECO:0000256" key="2">
    <source>
        <dbReference type="ARBA" id="ARBA00007948"/>
    </source>
</evidence>
<accession>A0A4T0FTA2</accession>
<comment type="caution">
    <text evidence="11">The sequence shown here is derived from an EMBL/GenBank/DDBJ whole genome shotgun (WGS) entry which is preliminary data.</text>
</comment>
<evidence type="ECO:0000256" key="6">
    <source>
        <dbReference type="ARBA" id="ARBA00023136"/>
    </source>
</evidence>
<feature type="compositionally biased region" description="Pro residues" evidence="9">
    <location>
        <begin position="167"/>
        <end position="180"/>
    </location>
</feature>
<dbReference type="GO" id="GO:0005634">
    <property type="term" value="C:nucleus"/>
    <property type="evidence" value="ECO:0007669"/>
    <property type="project" value="TreeGrafter"/>
</dbReference>
<feature type="compositionally biased region" description="Polar residues" evidence="9">
    <location>
        <begin position="682"/>
        <end position="730"/>
    </location>
</feature>
<dbReference type="GO" id="GO:0042802">
    <property type="term" value="F:identical protein binding"/>
    <property type="evidence" value="ECO:0007669"/>
    <property type="project" value="InterPro"/>
</dbReference>
<dbReference type="Pfam" id="PF00018">
    <property type="entry name" value="SH3_1"/>
    <property type="match status" value="2"/>
</dbReference>
<feature type="region of interest" description="Disordered" evidence="9">
    <location>
        <begin position="285"/>
        <end position="333"/>
    </location>
</feature>
<dbReference type="EMBL" id="SPNW01000021">
    <property type="protein sequence ID" value="TIA90146.1"/>
    <property type="molecule type" value="Genomic_DNA"/>
</dbReference>
<evidence type="ECO:0000313" key="12">
    <source>
        <dbReference type="Proteomes" id="UP000310189"/>
    </source>
</evidence>
<dbReference type="GO" id="GO:0000147">
    <property type="term" value="P:actin cortical patch assembly"/>
    <property type="evidence" value="ECO:0007669"/>
    <property type="project" value="TreeGrafter"/>
</dbReference>
<reference evidence="11 12" key="1">
    <citation type="submission" date="2019-03" db="EMBL/GenBank/DDBJ databases">
        <title>Sequencing 23 genomes of Wallemia ichthyophaga.</title>
        <authorList>
            <person name="Gostincar C."/>
        </authorList>
    </citation>
    <scope>NUCLEOTIDE SEQUENCE [LARGE SCALE GENOMIC DNA]</scope>
    <source>
        <strain evidence="11 12">EXF-5753</strain>
    </source>
</reference>
<dbReference type="InterPro" id="IPR036028">
    <property type="entry name" value="SH3-like_dom_sf"/>
</dbReference>
<proteinExistence type="inferred from homology"/>
<feature type="compositionally biased region" description="Low complexity" evidence="9">
    <location>
        <begin position="918"/>
        <end position="936"/>
    </location>
</feature>
<feature type="compositionally biased region" description="Polar residues" evidence="9">
    <location>
        <begin position="1005"/>
        <end position="1017"/>
    </location>
</feature>
<dbReference type="PANTHER" id="PTHR15735">
    <property type="entry name" value="FCH AND DOUBLE SH3 DOMAINS PROTEIN"/>
    <property type="match status" value="1"/>
</dbReference>
<dbReference type="InterPro" id="IPR007131">
    <property type="entry name" value="SHD1"/>
</dbReference>
<dbReference type="PANTHER" id="PTHR15735:SF19">
    <property type="entry name" value="ACTIN CYTOSKELETON-REGULATORY COMPLEX PROTEIN SLA1"/>
    <property type="match status" value="1"/>
</dbReference>
<feature type="domain" description="SH3" evidence="10">
    <location>
        <begin position="1"/>
        <end position="62"/>
    </location>
</feature>
<keyword evidence="4 7" id="KW-0728">SH3 domain</keyword>
<dbReference type="SUPFAM" id="SSF50044">
    <property type="entry name" value="SH3-domain"/>
    <property type="match status" value="3"/>
</dbReference>
<feature type="compositionally biased region" description="Polar residues" evidence="9">
    <location>
        <begin position="902"/>
        <end position="917"/>
    </location>
</feature>
<evidence type="ECO:0000256" key="7">
    <source>
        <dbReference type="PROSITE-ProRule" id="PRU00192"/>
    </source>
</evidence>
<dbReference type="InterPro" id="IPR056996">
    <property type="entry name" value="PH_SLA1"/>
</dbReference>
<dbReference type="Gene3D" id="2.30.30.700">
    <property type="entry name" value="SLA1 homology domain 1"/>
    <property type="match status" value="1"/>
</dbReference>
<dbReference type="GO" id="GO:0043130">
    <property type="term" value="F:ubiquitin binding"/>
    <property type="evidence" value="ECO:0007669"/>
    <property type="project" value="InterPro"/>
</dbReference>
<protein>
    <recommendedName>
        <fullName evidence="3">Actin cytoskeleton-regulatory complex protein SLA1</fullName>
    </recommendedName>
</protein>
<keyword evidence="6" id="KW-0472">Membrane</keyword>
<keyword evidence="8" id="KW-0175">Coiled coil</keyword>
<dbReference type="GO" id="GO:0030674">
    <property type="term" value="F:protein-macromolecule adaptor activity"/>
    <property type="evidence" value="ECO:0007669"/>
    <property type="project" value="InterPro"/>
</dbReference>
<evidence type="ECO:0000256" key="4">
    <source>
        <dbReference type="ARBA" id="ARBA00022443"/>
    </source>
</evidence>
<dbReference type="Proteomes" id="UP000310189">
    <property type="component" value="Unassembled WGS sequence"/>
</dbReference>
<evidence type="ECO:0000256" key="9">
    <source>
        <dbReference type="SAM" id="MobiDB-lite"/>
    </source>
</evidence>
<feature type="compositionally biased region" description="Pro residues" evidence="9">
    <location>
        <begin position="133"/>
        <end position="155"/>
    </location>
</feature>
<dbReference type="Pfam" id="PF24081">
    <property type="entry name" value="PH_SLA1"/>
    <property type="match status" value="1"/>
</dbReference>
<keyword evidence="12" id="KW-1185">Reference proteome</keyword>
<dbReference type="OrthoDB" id="5971719at2759"/>
<organism evidence="11 12">
    <name type="scientific">Wallemia hederae</name>
    <dbReference type="NCBI Taxonomy" id="1540922"/>
    <lineage>
        <taxon>Eukaryota</taxon>
        <taxon>Fungi</taxon>
        <taxon>Dikarya</taxon>
        <taxon>Basidiomycota</taxon>
        <taxon>Wallemiomycotina</taxon>
        <taxon>Wallemiomycetes</taxon>
        <taxon>Wallemiales</taxon>
        <taxon>Wallemiaceae</taxon>
        <taxon>Wallemia</taxon>
    </lineage>
</organism>
<evidence type="ECO:0000256" key="5">
    <source>
        <dbReference type="ARBA" id="ARBA00022475"/>
    </source>
</evidence>
<comment type="subcellular location">
    <subcellularLocation>
        <location evidence="1">Cell membrane</location>
    </subcellularLocation>
</comment>
<dbReference type="Pfam" id="PF14604">
    <property type="entry name" value="SH3_9"/>
    <property type="match status" value="1"/>
</dbReference>
<evidence type="ECO:0000256" key="3">
    <source>
        <dbReference type="ARBA" id="ARBA00020357"/>
    </source>
</evidence>
<evidence type="ECO:0000259" key="10">
    <source>
        <dbReference type="PROSITE" id="PS50002"/>
    </source>
</evidence>
<dbReference type="SMART" id="SM00326">
    <property type="entry name" value="SH3"/>
    <property type="match status" value="3"/>
</dbReference>
<dbReference type="InterPro" id="IPR001452">
    <property type="entry name" value="SH3_domain"/>
</dbReference>
<evidence type="ECO:0000313" key="11">
    <source>
        <dbReference type="EMBL" id="TIA90146.1"/>
    </source>
</evidence>
<feature type="compositionally biased region" description="Polar residues" evidence="9">
    <location>
        <begin position="460"/>
        <end position="475"/>
    </location>
</feature>
<dbReference type="GO" id="GO:0008092">
    <property type="term" value="F:cytoskeletal protein binding"/>
    <property type="evidence" value="ECO:0007669"/>
    <property type="project" value="InterPro"/>
</dbReference>
<gene>
    <name evidence="11" type="ORF">E3P99_01695</name>
</gene>
<dbReference type="GO" id="GO:0030833">
    <property type="term" value="P:regulation of actin filament polymerization"/>
    <property type="evidence" value="ECO:0007669"/>
    <property type="project" value="TreeGrafter"/>
</dbReference>
<dbReference type="AlphaFoldDB" id="A0A4T0FTA2"/>
<feature type="region of interest" description="Disordered" evidence="9">
    <location>
        <begin position="122"/>
        <end position="188"/>
    </location>
</feature>
<feature type="domain" description="SH3" evidence="10">
    <location>
        <begin position="340"/>
        <end position="402"/>
    </location>
</feature>
<dbReference type="PRINTS" id="PR00452">
    <property type="entry name" value="SH3DOMAIN"/>
</dbReference>
<evidence type="ECO:0000256" key="8">
    <source>
        <dbReference type="SAM" id="Coils"/>
    </source>
</evidence>
<sequence>MIKNLAKAVYEYSAADADELSVKEDAVLLVLEDSEPDWWRCKLKDDNEEGLVPANYVEILQPSHTVKAAYEYTAQSDDELSFNEDDILNVYGDLNDDWILAARQVDPAAGLGYVPANYTESIDGGAADSSQPAPAPAVAPAPAPAPIPSPSPPNEPQVHQPSVQELGPPPTHPSKQPSPTPVQQDKIQTWPVSFMDGKKKRKGTIGIGNGALFFSSDSDKNPVRQWSMTDLVTFHIEKRRLFVTFNDTDEMEYVASDRKTMQEVNHKIRYSSNLVNNQLNVSDAVVDQDGDDSDDSDSNDNDTHTTQSISKKGGKGVHFKEEPPSPIEAPQYSPDEVTTDFLSLAVALYDFAAESDDELSVKEGDKVVVIDKVSSIDWWTCKAAVSGSEGVIPASYLKVVEEDVKDSPSVGLAESSQKAAITQEIDTKMQQTKLEEEAKDKIIAETRKRNEGATLAAETAPSNTTQQPPRNQSRPKPNPAKVRLWHDKTGQFKVDAEFLGIRENKLRLLKVNGVTIEVPRQKMSKPDLDFVDGRESVEESARASVRRTPGTRSNFDWFDFFLQAGCGVDECQRYARNFEKDRMDESVLLDIDSNTLRTLGLKEGDILRVNKAISARRMANGDGDVSKEEQIRRDEAYARQLEQESQPPPNIFSSGPGGVLKNTRRGRPTPKSPVNDLIDGDSISQAKDSLSRSPSTNAGASAPTPSQEVNLLDMTPTTNPKRSSSTTPLTSGFDDDAWTVKDNVQTKIPDTPSPIPPDTISKSASPVSIPPAQEATAQAAQLAQPLQPLQPQPTSNPNSMDSIMAKITANKQAQNEAAQKAQQDAQARELAELRQQQEKLQTQLQMLQQQQSAPVAAQQPMLTGLQQGIAKGPVAPLPQNQGLLQPLIPTNTGLNFRPTGAAGSSPSPGLMPQQTGYMQPMHQPAMQPLQPMQPQQTGFMQGALSPPAFQQQSQTQTPLQPQHTSMQGFSQQMLPKAGQAQATSPPPPQTNNQQYNPGSVFASMRSGQFDSPGSATTPPQPAPSERYDALRAQPTGYMMPQQTGYIPGYRPF</sequence>
<feature type="domain" description="SH3" evidence="10">
    <location>
        <begin position="63"/>
        <end position="124"/>
    </location>
</feature>
<dbReference type="GO" id="GO:0005886">
    <property type="term" value="C:plasma membrane"/>
    <property type="evidence" value="ECO:0007669"/>
    <property type="project" value="UniProtKB-SubCell"/>
</dbReference>
<feature type="compositionally biased region" description="Low complexity" evidence="9">
    <location>
        <begin position="770"/>
        <end position="782"/>
    </location>
</feature>
<feature type="compositionally biased region" description="Acidic residues" evidence="9">
    <location>
        <begin position="286"/>
        <end position="300"/>
    </location>
</feature>
<dbReference type="PROSITE" id="PS50002">
    <property type="entry name" value="SH3"/>
    <property type="match status" value="3"/>
</dbReference>
<evidence type="ECO:0000256" key="1">
    <source>
        <dbReference type="ARBA" id="ARBA00004236"/>
    </source>
</evidence>
<feature type="compositionally biased region" description="Low complexity" evidence="9">
    <location>
        <begin position="945"/>
        <end position="965"/>
    </location>
</feature>
<feature type="region of interest" description="Disordered" evidence="9">
    <location>
        <begin position="891"/>
        <end position="1029"/>
    </location>
</feature>
<dbReference type="InterPro" id="IPR013761">
    <property type="entry name" value="SAM/pointed_sf"/>
</dbReference>
<dbReference type="Gene3D" id="1.10.150.50">
    <property type="entry name" value="Transcription Factor, Ets-1"/>
    <property type="match status" value="1"/>
</dbReference>